<dbReference type="EMBL" id="UINC01059901">
    <property type="protein sequence ID" value="SVB83822.1"/>
    <property type="molecule type" value="Genomic_DNA"/>
</dbReference>
<proteinExistence type="predicted"/>
<dbReference type="Gene3D" id="4.10.1080.10">
    <property type="entry name" value="TSP type-3 repeat"/>
    <property type="match status" value="1"/>
</dbReference>
<reference evidence="1" key="1">
    <citation type="submission" date="2018-05" db="EMBL/GenBank/DDBJ databases">
        <authorList>
            <person name="Lanie J.A."/>
            <person name="Ng W.-L."/>
            <person name="Kazmierczak K.M."/>
            <person name="Andrzejewski T.M."/>
            <person name="Davidsen T.M."/>
            <person name="Wayne K.J."/>
            <person name="Tettelin H."/>
            <person name="Glass J.I."/>
            <person name="Rusch D."/>
            <person name="Podicherti R."/>
            <person name="Tsui H.-C.T."/>
            <person name="Winkler M.E."/>
        </authorList>
    </citation>
    <scope>NUCLEOTIDE SEQUENCE</scope>
</reference>
<protein>
    <recommendedName>
        <fullName evidence="2">Dockerin domain-containing protein</fullName>
    </recommendedName>
</protein>
<name>A0A382H9D5_9ZZZZ</name>
<evidence type="ECO:0000313" key="1">
    <source>
        <dbReference type="EMBL" id="SVB83822.1"/>
    </source>
</evidence>
<dbReference type="GO" id="GO:0005509">
    <property type="term" value="F:calcium ion binding"/>
    <property type="evidence" value="ECO:0007669"/>
    <property type="project" value="InterPro"/>
</dbReference>
<accession>A0A382H9D5</accession>
<evidence type="ECO:0008006" key="2">
    <source>
        <dbReference type="Google" id="ProtNLM"/>
    </source>
</evidence>
<dbReference type="NCBIfam" id="NF045500">
    <property type="entry name" value="Omp28_seleno"/>
    <property type="match status" value="1"/>
</dbReference>
<dbReference type="AlphaFoldDB" id="A0A382H9D5"/>
<dbReference type="InterPro" id="IPR028974">
    <property type="entry name" value="TSP_type-3_rpt"/>
</dbReference>
<dbReference type="SUPFAM" id="SSF103647">
    <property type="entry name" value="TSP type-3 repeat"/>
    <property type="match status" value="1"/>
</dbReference>
<sequence>MLEEFPETLVNIEWHSAGYTPGDSDFADCYYYDSFGACYGVRGSMYGVGGIPHTQWNGVESFVGGWGGANWEPAYDNFVPIYQSMVGADTPYDIIINGLKEELQVTYEITVSLDADMSNANKKVEIIVVEDKIMSYWGAVGIDHNARNVGRHWLATEDLDVMYEGESQTFTGSFEIDGEAWNQDSVKIISLVQDYDTYEIFQVQQLNVNEFDTDQDGIMNNDDNCMTDYNPGQEDIDGDGMGDACDICDNANIFIPGNVNGDLWWYDTGNLDPTVSVDIFDVLRLADIVTSGDQESCGYQAGDMTGEGDVNVIDIIALVSMILDGTLGNVSLNQAGDSIL</sequence>
<gene>
    <name evidence="1" type="ORF">METZ01_LOCUS236676</name>
</gene>
<organism evidence="1">
    <name type="scientific">marine metagenome</name>
    <dbReference type="NCBI Taxonomy" id="408172"/>
    <lineage>
        <taxon>unclassified sequences</taxon>
        <taxon>metagenomes</taxon>
        <taxon>ecological metagenomes</taxon>
    </lineage>
</organism>